<feature type="domain" description="C2H2-type" evidence="2">
    <location>
        <begin position="11"/>
        <end position="39"/>
    </location>
</feature>
<dbReference type="PANTHER" id="PTHR33936">
    <property type="entry name" value="PROTEIN CBG17840"/>
    <property type="match status" value="1"/>
</dbReference>
<evidence type="ECO:0000256" key="1">
    <source>
        <dbReference type="PROSITE-ProRule" id="PRU00042"/>
    </source>
</evidence>
<evidence type="ECO:0000313" key="4">
    <source>
        <dbReference type="Proteomes" id="UP001307889"/>
    </source>
</evidence>
<keyword evidence="1" id="KW-0862">Zinc</keyword>
<protein>
    <submittedName>
        <fullName evidence="3">Zinc finger protein</fullName>
    </submittedName>
</protein>
<name>A0ABN7AU89_9HEMI</name>
<accession>A0ABN7AU89</accession>
<keyword evidence="1" id="KW-0863">Zinc-finger</keyword>
<evidence type="ECO:0000259" key="2">
    <source>
        <dbReference type="PROSITE" id="PS50157"/>
    </source>
</evidence>
<dbReference type="PANTHER" id="PTHR33936:SF24">
    <property type="entry name" value="C2H2-TYPE DOMAIN-CONTAINING PROTEIN"/>
    <property type="match status" value="1"/>
</dbReference>
<gene>
    <name evidence="3" type="ORF">NTJ_08408</name>
</gene>
<dbReference type="PROSITE" id="PS50157">
    <property type="entry name" value="ZINC_FINGER_C2H2_2"/>
    <property type="match status" value="1"/>
</dbReference>
<sequence length="775" mass="89613">MSVPNAGQIFFICYHCGYKSKKKFNIKRHIETLHSDGNTKPKSLPGHKCSLCDLYCAPRREDVYDHYSQVHEINVVTSDLHFDNWDDFISWKNDQEKAEVCNYTIAYRRSKVNIDTLYYRCHRDGYYKPKGKGVRRLKVKGTNRINGLCPASVTAKKHENGHVDVKYISTHVGHEREVDRLRLSREERAEIAEKISQKVPLDSILNKIRTSFTPERVERIHLCSKRDLMNIARDFNIEKAKKNKEDISFDSWIVELQQTTSWVRFFKPPLVPSCRVELRDDDFFVVLANDEQIKMLRSQGENFICIDTIQCCNYHNIQVTLILTKDETGRCYPCAFLISNRIDQDTMTVFFTIVQETLGHDLGTDVFMSEPAQFFYIAWRNIFRTPKMRVYSPWRVDALWRKNLALVIRPESRSYVYHLIRELAFEKDEIAFQRQLTSSLAELITNSETAEFGRYFQKEFAGCPHYWALCYIDARVTRSVHLETMHKRIEHICFKGKFARRLAGALNELMKHVRDKLFPPFVCPSEVGKTQKKIANLRDRHEKSLKLPTLIRAREDDCWELVGETDMDYYTVQKAPPTRECSIGSRGCEVLCCECYVCAHTFVCSCADHCVKSNMCVHIHIIARHLSGCEPPPRPNFVILPLTNPLSETPPKRTLETLVAEMVADSDHDDHNMDIVYEDSKPPTIIVTDGTVITSTVTIDAAVSTDDDPIRLESRKQRVEGLFHEVSSLCSSVEDYDDVIRALLPVVTALRTKNTPAATFQPVTPQFTDNHYFPF</sequence>
<dbReference type="InterPro" id="IPR013087">
    <property type="entry name" value="Znf_C2H2_type"/>
</dbReference>
<reference evidence="3 4" key="1">
    <citation type="submission" date="2023-09" db="EMBL/GenBank/DDBJ databases">
        <title>Nesidiocoris tenuis whole genome shotgun sequence.</title>
        <authorList>
            <person name="Shibata T."/>
            <person name="Shimoda M."/>
            <person name="Kobayashi T."/>
            <person name="Uehara T."/>
        </authorList>
    </citation>
    <scope>NUCLEOTIDE SEQUENCE [LARGE SCALE GENOMIC DNA]</scope>
    <source>
        <strain evidence="3 4">Japan</strain>
    </source>
</reference>
<dbReference type="SMART" id="SM00355">
    <property type="entry name" value="ZnF_C2H2"/>
    <property type="match status" value="2"/>
</dbReference>
<dbReference type="InterPro" id="IPR052797">
    <property type="entry name" value="RegFact_GeneExpr_CellDeath"/>
</dbReference>
<dbReference type="Gene3D" id="3.30.160.60">
    <property type="entry name" value="Classic Zinc Finger"/>
    <property type="match status" value="1"/>
</dbReference>
<dbReference type="Proteomes" id="UP001307889">
    <property type="component" value="Chromosome 6"/>
</dbReference>
<keyword evidence="4" id="KW-1185">Reference proteome</keyword>
<proteinExistence type="predicted"/>
<keyword evidence="1" id="KW-0479">Metal-binding</keyword>
<dbReference type="EMBL" id="AP028914">
    <property type="protein sequence ID" value="BES95598.1"/>
    <property type="molecule type" value="Genomic_DNA"/>
</dbReference>
<organism evidence="3 4">
    <name type="scientific">Nesidiocoris tenuis</name>
    <dbReference type="NCBI Taxonomy" id="355587"/>
    <lineage>
        <taxon>Eukaryota</taxon>
        <taxon>Metazoa</taxon>
        <taxon>Ecdysozoa</taxon>
        <taxon>Arthropoda</taxon>
        <taxon>Hexapoda</taxon>
        <taxon>Insecta</taxon>
        <taxon>Pterygota</taxon>
        <taxon>Neoptera</taxon>
        <taxon>Paraneoptera</taxon>
        <taxon>Hemiptera</taxon>
        <taxon>Heteroptera</taxon>
        <taxon>Panheteroptera</taxon>
        <taxon>Cimicomorpha</taxon>
        <taxon>Miridae</taxon>
        <taxon>Dicyphina</taxon>
        <taxon>Nesidiocoris</taxon>
    </lineage>
</organism>
<evidence type="ECO:0000313" key="3">
    <source>
        <dbReference type="EMBL" id="BES95598.1"/>
    </source>
</evidence>